<feature type="transmembrane region" description="Helical" evidence="1">
    <location>
        <begin position="344"/>
        <end position="365"/>
    </location>
</feature>
<dbReference type="Gene3D" id="1.10.10.10">
    <property type="entry name" value="Winged helix-like DNA-binding domain superfamily/Winged helix DNA-binding domain"/>
    <property type="match status" value="1"/>
</dbReference>
<dbReference type="EMBL" id="FQYV01000008">
    <property type="protein sequence ID" value="SHJ01398.1"/>
    <property type="molecule type" value="Genomic_DNA"/>
</dbReference>
<dbReference type="InterPro" id="IPR036388">
    <property type="entry name" value="WH-like_DNA-bd_sf"/>
</dbReference>
<proteinExistence type="predicted"/>
<dbReference type="InterPro" id="IPR016032">
    <property type="entry name" value="Sig_transdc_resp-reg_C-effctor"/>
</dbReference>
<reference evidence="5" key="1">
    <citation type="submission" date="2016-11" db="EMBL/GenBank/DDBJ databases">
        <authorList>
            <person name="Varghese N."/>
            <person name="Submissions S."/>
        </authorList>
    </citation>
    <scope>NUCLEOTIDE SEQUENCE [LARGE SCALE GENOMIC DNA]</scope>
    <source>
        <strain evidence="5">DSM 26349</strain>
    </source>
</reference>
<dbReference type="Proteomes" id="UP000184172">
    <property type="component" value="Unassembled WGS sequence"/>
</dbReference>
<keyword evidence="1" id="KW-0812">Transmembrane</keyword>
<protein>
    <recommendedName>
        <fullName evidence="3">HTH luxR-type domain-containing protein</fullName>
    </recommendedName>
</protein>
<sequence>MFLRIILFFILFHSANAQVDVKMLIDSLAQTTKESEKASLSMNIASELVNQDWKRALHYIDIAEKSARHSNSDSIIANFYIEVAFIYARKEAYDITLANLLEAYKYYENKPFKERYVLENDLAIAYSQTENYDQALKFFQKITNHEYTSEDPIRLAKMFNNIGLVWMEKNLDSAMAYYDKSVALIKDEDMPDFKVLLYTNLGRAYALKDDSRNAKRYFNLAVHESGNIRDGRLAWIYGDFSEFLLKNKKRDSAIYYSKDAVRILDSIAPFSINQLKASEVLYKAYIENKEFEKAANYFEKFTAISDSLNIEDRRINVQKIVLEEEYRTKDKIRKLEESKSRSNMYSVIFGLFALLLILAVLLYIYRTKLKRIELEKQLVTSKQKELHANLELKNKELIGKAMIELHHTEIIEDILKDLKEVKLKAHKKETQNAIDYIAKRLRRDTNTNIWDEFELRFKEVHESFYKNLLKTHPDLTSKDKRLCALLMLNLTTKEIAQVTGQSSKSVENARTRLRKKLDITNSQADLSSYLSNLG</sequence>
<keyword evidence="1" id="KW-1133">Transmembrane helix</keyword>
<organism evidence="4 5">
    <name type="scientific">Aequorivita viscosa</name>
    <dbReference type="NCBI Taxonomy" id="797419"/>
    <lineage>
        <taxon>Bacteria</taxon>
        <taxon>Pseudomonadati</taxon>
        <taxon>Bacteroidota</taxon>
        <taxon>Flavobacteriia</taxon>
        <taxon>Flavobacteriales</taxon>
        <taxon>Flavobacteriaceae</taxon>
        <taxon>Aequorivita</taxon>
    </lineage>
</organism>
<keyword evidence="1" id="KW-0472">Membrane</keyword>
<keyword evidence="5" id="KW-1185">Reference proteome</keyword>
<evidence type="ECO:0000313" key="5">
    <source>
        <dbReference type="Proteomes" id="UP000184172"/>
    </source>
</evidence>
<accession>A0A1M6FUM8</accession>
<evidence type="ECO:0000259" key="3">
    <source>
        <dbReference type="SMART" id="SM00421"/>
    </source>
</evidence>
<dbReference type="SUPFAM" id="SSF81901">
    <property type="entry name" value="HCP-like"/>
    <property type="match status" value="1"/>
</dbReference>
<dbReference type="InterPro" id="IPR019734">
    <property type="entry name" value="TPR_rpt"/>
</dbReference>
<dbReference type="AlphaFoldDB" id="A0A1M6FUM8"/>
<evidence type="ECO:0000256" key="2">
    <source>
        <dbReference type="SAM" id="SignalP"/>
    </source>
</evidence>
<dbReference type="InterPro" id="IPR000792">
    <property type="entry name" value="Tscrpt_reg_LuxR_C"/>
</dbReference>
<dbReference type="SUPFAM" id="SSF46894">
    <property type="entry name" value="C-terminal effector domain of the bipartite response regulators"/>
    <property type="match status" value="1"/>
</dbReference>
<dbReference type="InterPro" id="IPR011990">
    <property type="entry name" value="TPR-like_helical_dom_sf"/>
</dbReference>
<evidence type="ECO:0000256" key="1">
    <source>
        <dbReference type="SAM" id="Phobius"/>
    </source>
</evidence>
<dbReference type="SMART" id="SM00421">
    <property type="entry name" value="HTH_LUXR"/>
    <property type="match status" value="1"/>
</dbReference>
<dbReference type="OrthoDB" id="1523128at2"/>
<feature type="chain" id="PRO_5009917498" description="HTH luxR-type domain-containing protein" evidence="2">
    <location>
        <begin position="20"/>
        <end position="534"/>
    </location>
</feature>
<dbReference type="RefSeq" id="WP_073216990.1">
    <property type="nucleotide sequence ID" value="NZ_FNNS01000009.1"/>
</dbReference>
<dbReference type="SUPFAM" id="SSF48452">
    <property type="entry name" value="TPR-like"/>
    <property type="match status" value="1"/>
</dbReference>
<dbReference type="STRING" id="797419.SAMN05216556_10960"/>
<feature type="domain" description="HTH luxR-type" evidence="3">
    <location>
        <begin position="472"/>
        <end position="530"/>
    </location>
</feature>
<dbReference type="SMART" id="SM00028">
    <property type="entry name" value="TPR"/>
    <property type="match status" value="3"/>
</dbReference>
<name>A0A1M6FUM8_9FLAO</name>
<keyword evidence="2" id="KW-0732">Signal</keyword>
<dbReference type="GO" id="GO:0003677">
    <property type="term" value="F:DNA binding"/>
    <property type="evidence" value="ECO:0007669"/>
    <property type="project" value="InterPro"/>
</dbReference>
<evidence type="ECO:0000313" key="4">
    <source>
        <dbReference type="EMBL" id="SHJ01398.1"/>
    </source>
</evidence>
<gene>
    <name evidence="4" type="ORF">SAMN04487908_10856</name>
</gene>
<dbReference type="GO" id="GO:0006355">
    <property type="term" value="P:regulation of DNA-templated transcription"/>
    <property type="evidence" value="ECO:0007669"/>
    <property type="project" value="InterPro"/>
</dbReference>
<feature type="signal peptide" evidence="2">
    <location>
        <begin position="1"/>
        <end position="19"/>
    </location>
</feature>
<dbReference type="Gene3D" id="1.25.40.10">
    <property type="entry name" value="Tetratricopeptide repeat domain"/>
    <property type="match status" value="1"/>
</dbReference>